<feature type="compositionally biased region" description="Basic and acidic residues" evidence="1">
    <location>
        <begin position="205"/>
        <end position="218"/>
    </location>
</feature>
<evidence type="ECO:0000313" key="3">
    <source>
        <dbReference type="Proteomes" id="UP001151760"/>
    </source>
</evidence>
<feature type="region of interest" description="Disordered" evidence="1">
    <location>
        <begin position="262"/>
        <end position="285"/>
    </location>
</feature>
<dbReference type="CDD" id="cd09272">
    <property type="entry name" value="RNase_HI_RT_Ty1"/>
    <property type="match status" value="1"/>
</dbReference>
<feature type="compositionally biased region" description="Basic and acidic residues" evidence="1">
    <location>
        <begin position="276"/>
        <end position="285"/>
    </location>
</feature>
<protein>
    <submittedName>
        <fullName evidence="2">Uncharacterized protein</fullName>
    </submittedName>
</protein>
<keyword evidence="3" id="KW-1185">Reference proteome</keyword>
<dbReference type="PANTHER" id="PTHR11439">
    <property type="entry name" value="GAG-POL-RELATED RETROTRANSPOSON"/>
    <property type="match status" value="1"/>
</dbReference>
<dbReference type="EMBL" id="BQNB010009833">
    <property type="protein sequence ID" value="GJS69019.1"/>
    <property type="molecule type" value="Genomic_DNA"/>
</dbReference>
<dbReference type="Proteomes" id="UP001151760">
    <property type="component" value="Unassembled WGS sequence"/>
</dbReference>
<sequence length="896" mass="102024">MGLSIHDSNRREVQITATIDGHSKTITEASLRRHLKLDDHDNITSIPNSKIFEQLALMGYHTDSDKLTFQKGDFSPQWSFIPISTQPSLGAEQHIPTPNESPLHVGHSHGSVEGSLKLNELTSLVTKLSEKIGVLEDDLKKTKLTYSAAVTKLILRGRKLSDEEVQEKASTETKLIIQEVTPTEVIQDQGSSEKGNSKVSTAGATKEKATRKDQGEKRIMTEAEPKKKLRKSFNKKELSFVKPLDCKNKLVCRTKGTKISRDKENARQWTKRKAKSMSESKSSKKIDWNDPSVIRYHALKMKPKTVAQARRNMVKYLKNQGNYKIKHGSERMKSPEKIEEEDVDTQKEMKEVSKESGAKIKKSLPKKSTRSTVKRQKMELDDEKEYLKGYLDIVPREDVAKDVESLSTKYLIVDWKTYTLSENFMYYNIIRGDGSSKNYKILSEMLYDFDRQDIMELYRLIKERKEVSSKSRNDIKDAESNGVGDTRTMLLAMFPGSNSGMLSYGLIERRSMLSTSRFEDPDHPDKDVKSASTPTDLEKPLVQDGDAADVDEHLYISMIGSLMYLTASRPDIMFAVCACARFQVSPKTSHLLAVKRIFRYLKGKPSLGLWYSKDSPLELVAYTDSDYAGATQDRKSTTRGCQFLGNRLISWQCKKQTVVATSTTKAEYVAAASCCGQVLYIQNQMLDYGYNFMNTVIYIDNNSTICIIENPVQHSKTKHIEIRHHFIRDCNAKKLIQMAKIDTEHNVADLLTKGFDARRFQYLVSRSEGFQQVIDFLNRSHICYALTKKPDVYISFIKQFWRYAEATTDDNGEVQITTTIDGHLNTITEVSLRRHPKLDDHDGITSIPNSEIFEQLALMGYHTDSNKLTFQKGAFSPQWRFLIHTILHCLSPKKTA</sequence>
<organism evidence="2 3">
    <name type="scientific">Tanacetum coccineum</name>
    <dbReference type="NCBI Taxonomy" id="301880"/>
    <lineage>
        <taxon>Eukaryota</taxon>
        <taxon>Viridiplantae</taxon>
        <taxon>Streptophyta</taxon>
        <taxon>Embryophyta</taxon>
        <taxon>Tracheophyta</taxon>
        <taxon>Spermatophyta</taxon>
        <taxon>Magnoliopsida</taxon>
        <taxon>eudicotyledons</taxon>
        <taxon>Gunneridae</taxon>
        <taxon>Pentapetalae</taxon>
        <taxon>asterids</taxon>
        <taxon>campanulids</taxon>
        <taxon>Asterales</taxon>
        <taxon>Asteraceae</taxon>
        <taxon>Asteroideae</taxon>
        <taxon>Anthemideae</taxon>
        <taxon>Anthemidinae</taxon>
        <taxon>Tanacetum</taxon>
    </lineage>
</organism>
<comment type="caution">
    <text evidence="2">The sequence shown here is derived from an EMBL/GenBank/DDBJ whole genome shotgun (WGS) entry which is preliminary data.</text>
</comment>
<evidence type="ECO:0000256" key="1">
    <source>
        <dbReference type="SAM" id="MobiDB-lite"/>
    </source>
</evidence>
<gene>
    <name evidence="2" type="ORF">Tco_0701860</name>
</gene>
<accession>A0ABQ4XUE0</accession>
<feature type="region of interest" description="Disordered" evidence="1">
    <location>
        <begin position="516"/>
        <end position="543"/>
    </location>
</feature>
<name>A0ABQ4XUE0_9ASTR</name>
<reference evidence="2" key="2">
    <citation type="submission" date="2022-01" db="EMBL/GenBank/DDBJ databases">
        <authorList>
            <person name="Yamashiro T."/>
            <person name="Shiraishi A."/>
            <person name="Satake H."/>
            <person name="Nakayama K."/>
        </authorList>
    </citation>
    <scope>NUCLEOTIDE SEQUENCE</scope>
</reference>
<feature type="region of interest" description="Disordered" evidence="1">
    <location>
        <begin position="186"/>
        <end position="218"/>
    </location>
</feature>
<feature type="compositionally biased region" description="Polar residues" evidence="1">
    <location>
        <begin position="186"/>
        <end position="203"/>
    </location>
</feature>
<dbReference type="PANTHER" id="PTHR11439:SF495">
    <property type="entry name" value="REVERSE TRANSCRIPTASE, RNA-DEPENDENT DNA POLYMERASE-RELATED"/>
    <property type="match status" value="1"/>
</dbReference>
<reference evidence="2" key="1">
    <citation type="journal article" date="2022" name="Int. J. Mol. Sci.">
        <title>Draft Genome of Tanacetum Coccineum: Genomic Comparison of Closely Related Tanacetum-Family Plants.</title>
        <authorList>
            <person name="Yamashiro T."/>
            <person name="Shiraishi A."/>
            <person name="Nakayama K."/>
            <person name="Satake H."/>
        </authorList>
    </citation>
    <scope>NUCLEOTIDE SEQUENCE</scope>
</reference>
<proteinExistence type="predicted"/>
<feature type="compositionally biased region" description="Basic and acidic residues" evidence="1">
    <location>
        <begin position="516"/>
        <end position="529"/>
    </location>
</feature>
<evidence type="ECO:0000313" key="2">
    <source>
        <dbReference type="EMBL" id="GJS69019.1"/>
    </source>
</evidence>